<dbReference type="PANTHER" id="PTHR45705">
    <property type="entry name" value="FI20236P1"/>
    <property type="match status" value="1"/>
</dbReference>
<keyword evidence="1" id="KW-0343">GTPase activation</keyword>
<dbReference type="SUPFAM" id="SSF57863">
    <property type="entry name" value="ArfGap/RecO-like zinc finger"/>
    <property type="match status" value="1"/>
</dbReference>
<feature type="compositionally biased region" description="Polar residues" evidence="6">
    <location>
        <begin position="119"/>
        <end position="135"/>
    </location>
</feature>
<name>A0A6B2LBM8_9EUKA</name>
<dbReference type="GO" id="GO:0005096">
    <property type="term" value="F:GTPase activator activity"/>
    <property type="evidence" value="ECO:0007669"/>
    <property type="project" value="UniProtKB-KW"/>
</dbReference>
<dbReference type="CDD" id="cd08204">
    <property type="entry name" value="ArfGap"/>
    <property type="match status" value="1"/>
</dbReference>
<dbReference type="InterPro" id="IPR001164">
    <property type="entry name" value="ArfGAP_dom"/>
</dbReference>
<evidence type="ECO:0000313" key="8">
    <source>
        <dbReference type="EMBL" id="NDV34482.1"/>
    </source>
</evidence>
<keyword evidence="2" id="KW-0479">Metal-binding</keyword>
<dbReference type="EMBL" id="GIBP01005513">
    <property type="protein sequence ID" value="NDV34482.1"/>
    <property type="molecule type" value="Transcribed_RNA"/>
</dbReference>
<evidence type="ECO:0000256" key="1">
    <source>
        <dbReference type="ARBA" id="ARBA00022468"/>
    </source>
</evidence>
<dbReference type="InterPro" id="IPR038508">
    <property type="entry name" value="ArfGAP_dom_sf"/>
</dbReference>
<evidence type="ECO:0000256" key="2">
    <source>
        <dbReference type="ARBA" id="ARBA00022723"/>
    </source>
</evidence>
<feature type="domain" description="Arf-GAP" evidence="7">
    <location>
        <begin position="1"/>
        <end position="118"/>
    </location>
</feature>
<dbReference type="InterPro" id="IPR037278">
    <property type="entry name" value="ARFGAP/RecO"/>
</dbReference>
<protein>
    <recommendedName>
        <fullName evidence="7">Arf-GAP domain-containing protein</fullName>
    </recommendedName>
</protein>
<dbReference type="FunFam" id="1.10.220.150:FF:000009">
    <property type="entry name" value="stromal membrane-associated protein 1 isoform X1"/>
    <property type="match status" value="1"/>
</dbReference>
<organism evidence="8">
    <name type="scientific">Arcella intermedia</name>
    <dbReference type="NCBI Taxonomy" id="1963864"/>
    <lineage>
        <taxon>Eukaryota</taxon>
        <taxon>Amoebozoa</taxon>
        <taxon>Tubulinea</taxon>
        <taxon>Elardia</taxon>
        <taxon>Arcellinida</taxon>
        <taxon>Sphaerothecina</taxon>
        <taxon>Arcellidae</taxon>
        <taxon>Arcella</taxon>
    </lineage>
</organism>
<dbReference type="GO" id="GO:0005737">
    <property type="term" value="C:cytoplasm"/>
    <property type="evidence" value="ECO:0007669"/>
    <property type="project" value="TreeGrafter"/>
</dbReference>
<dbReference type="InterPro" id="IPR051718">
    <property type="entry name" value="ARF_GTPase-activating"/>
</dbReference>
<evidence type="ECO:0000256" key="3">
    <source>
        <dbReference type="ARBA" id="ARBA00022771"/>
    </source>
</evidence>
<sequence length="280" mass="30533">MNDLLKEEGNKTCADCGALAPRWSSATLGIFLCMKCSGIHRSLGTHISFVRSCTLDDWKEHEIQKMKETGNERSNAFWEARVPPGYPKPKPGDNIGLERWIRDKYEGKRFIRKVHSEPVSVSHTPHSTRSNTPTPAVTRPAAQPPQKAASVTQTVPVPIPSQKDSEFGEFVTTAAAPPPQATVPAQAALPTQPDAKASILSLFNTQPTLNPMGAVPYTYPAYYPQTHLAYPLTATPGYPVGYAVPGATYGMAYPGYPQQYYTGLTPNTTPAPTTQPFIFN</sequence>
<evidence type="ECO:0000256" key="4">
    <source>
        <dbReference type="ARBA" id="ARBA00022833"/>
    </source>
</evidence>
<evidence type="ECO:0000256" key="5">
    <source>
        <dbReference type="PROSITE-ProRule" id="PRU00288"/>
    </source>
</evidence>
<dbReference type="GO" id="GO:0008270">
    <property type="term" value="F:zinc ion binding"/>
    <property type="evidence" value="ECO:0007669"/>
    <property type="project" value="UniProtKB-KW"/>
</dbReference>
<dbReference type="Pfam" id="PF01412">
    <property type="entry name" value="ArfGap"/>
    <property type="match status" value="1"/>
</dbReference>
<dbReference type="PRINTS" id="PR00405">
    <property type="entry name" value="REVINTRACTNG"/>
</dbReference>
<evidence type="ECO:0000259" key="7">
    <source>
        <dbReference type="PROSITE" id="PS50115"/>
    </source>
</evidence>
<dbReference type="Gene3D" id="1.10.220.150">
    <property type="entry name" value="Arf GTPase activating protein"/>
    <property type="match status" value="1"/>
</dbReference>
<dbReference type="SMART" id="SM00105">
    <property type="entry name" value="ArfGap"/>
    <property type="match status" value="1"/>
</dbReference>
<dbReference type="AlphaFoldDB" id="A0A6B2LBM8"/>
<dbReference type="PROSITE" id="PS50115">
    <property type="entry name" value="ARFGAP"/>
    <property type="match status" value="1"/>
</dbReference>
<accession>A0A6B2LBM8</accession>
<feature type="region of interest" description="Disordered" evidence="6">
    <location>
        <begin position="117"/>
        <end position="153"/>
    </location>
</feature>
<keyword evidence="3 5" id="KW-0863">Zinc-finger</keyword>
<keyword evidence="4" id="KW-0862">Zinc</keyword>
<proteinExistence type="predicted"/>
<dbReference type="PANTHER" id="PTHR45705:SF1">
    <property type="entry name" value="FI20236P1"/>
    <property type="match status" value="1"/>
</dbReference>
<reference evidence="8" key="1">
    <citation type="journal article" date="2020" name="J. Eukaryot. Microbiol.">
        <title>De novo Sequencing, Assembly and Annotation of the Transcriptome for the Free-Living Testate Amoeba Arcella intermedia.</title>
        <authorList>
            <person name="Ribeiro G.M."/>
            <person name="Porfirio-Sousa A.L."/>
            <person name="Maurer-Alcala X.X."/>
            <person name="Katz L.A."/>
            <person name="Lahr D.J.G."/>
        </authorList>
    </citation>
    <scope>NUCLEOTIDE SEQUENCE</scope>
</reference>
<evidence type="ECO:0000256" key="6">
    <source>
        <dbReference type="SAM" id="MobiDB-lite"/>
    </source>
</evidence>